<feature type="region of interest" description="Disordered" evidence="1">
    <location>
        <begin position="77"/>
        <end position="222"/>
    </location>
</feature>
<feature type="non-terminal residue" evidence="2">
    <location>
        <position position="222"/>
    </location>
</feature>
<evidence type="ECO:0000313" key="3">
    <source>
        <dbReference type="Proteomes" id="UP001328107"/>
    </source>
</evidence>
<comment type="caution">
    <text evidence="2">The sequence shown here is derived from an EMBL/GenBank/DDBJ whole genome shotgun (WGS) entry which is preliminary data.</text>
</comment>
<reference evidence="3" key="1">
    <citation type="submission" date="2022-10" db="EMBL/GenBank/DDBJ databases">
        <title>Genome assembly of Pristionchus species.</title>
        <authorList>
            <person name="Yoshida K."/>
            <person name="Sommer R.J."/>
        </authorList>
    </citation>
    <scope>NUCLEOTIDE SEQUENCE [LARGE SCALE GENOMIC DNA]</scope>
    <source>
        <strain evidence="3">RS5460</strain>
    </source>
</reference>
<feature type="non-terminal residue" evidence="2">
    <location>
        <position position="1"/>
    </location>
</feature>
<name>A0AAN5CU22_9BILA</name>
<feature type="compositionally biased region" description="Basic residues" evidence="1">
    <location>
        <begin position="132"/>
        <end position="149"/>
    </location>
</feature>
<organism evidence="2 3">
    <name type="scientific">Pristionchus mayeri</name>
    <dbReference type="NCBI Taxonomy" id="1317129"/>
    <lineage>
        <taxon>Eukaryota</taxon>
        <taxon>Metazoa</taxon>
        <taxon>Ecdysozoa</taxon>
        <taxon>Nematoda</taxon>
        <taxon>Chromadorea</taxon>
        <taxon>Rhabditida</taxon>
        <taxon>Rhabditina</taxon>
        <taxon>Diplogasteromorpha</taxon>
        <taxon>Diplogasteroidea</taxon>
        <taxon>Neodiplogasteridae</taxon>
        <taxon>Pristionchus</taxon>
    </lineage>
</organism>
<protein>
    <submittedName>
        <fullName evidence="2">Uncharacterized protein</fullName>
    </submittedName>
</protein>
<feature type="compositionally biased region" description="Polar residues" evidence="1">
    <location>
        <begin position="212"/>
        <end position="222"/>
    </location>
</feature>
<sequence>KPLCVDDNDLYRARFRKSVDSRIVENFQNNGKVGHEDRYPMVLSGNVYMEMTGQELCKYPFGRMFINAIKENLHLAESESKQLKPSEKNRERSSEGTEDDDSDSDGRSKKLSKRKKKESTSDWSEEEGRELLKRRKNGKALRKVARKGKAPTSSRETERENEEDQEEDGRVAPQKPRRKPNKKETFTLKSYRSIKKKVRGNGEEKEEVAEMPSTSSAWNKKR</sequence>
<dbReference type="EMBL" id="BTRK01000004">
    <property type="protein sequence ID" value="GMR50614.1"/>
    <property type="molecule type" value="Genomic_DNA"/>
</dbReference>
<accession>A0AAN5CU22</accession>
<proteinExistence type="predicted"/>
<dbReference type="Proteomes" id="UP001328107">
    <property type="component" value="Unassembled WGS sequence"/>
</dbReference>
<evidence type="ECO:0000313" key="2">
    <source>
        <dbReference type="EMBL" id="GMR50614.1"/>
    </source>
</evidence>
<gene>
    <name evidence="2" type="ORF">PMAYCL1PPCAC_20809</name>
</gene>
<dbReference type="AlphaFoldDB" id="A0AAN5CU22"/>
<keyword evidence="3" id="KW-1185">Reference proteome</keyword>
<feature type="compositionally biased region" description="Basic and acidic residues" evidence="1">
    <location>
        <begin position="77"/>
        <end position="95"/>
    </location>
</feature>
<evidence type="ECO:0000256" key="1">
    <source>
        <dbReference type="SAM" id="MobiDB-lite"/>
    </source>
</evidence>